<comment type="caution">
    <text evidence="2">The sequence shown here is derived from an EMBL/GenBank/DDBJ whole genome shotgun (WGS) entry which is preliminary data.</text>
</comment>
<evidence type="ECO:0000256" key="1">
    <source>
        <dbReference type="SAM" id="MobiDB-lite"/>
    </source>
</evidence>
<dbReference type="EMBL" id="JANIEX010001012">
    <property type="protein sequence ID" value="KAJ3561386.1"/>
    <property type="molecule type" value="Genomic_DNA"/>
</dbReference>
<dbReference type="AlphaFoldDB" id="A0AAD5VIZ3"/>
<proteinExistence type="predicted"/>
<evidence type="ECO:0000313" key="2">
    <source>
        <dbReference type="EMBL" id="KAJ3561386.1"/>
    </source>
</evidence>
<reference evidence="2" key="1">
    <citation type="submission" date="2022-07" db="EMBL/GenBank/DDBJ databases">
        <title>Genome Sequence of Leucocoprinus birnbaumii.</title>
        <authorList>
            <person name="Buettner E."/>
        </authorList>
    </citation>
    <scope>NUCLEOTIDE SEQUENCE</scope>
    <source>
        <strain evidence="2">VT141</strain>
    </source>
</reference>
<feature type="compositionally biased region" description="Low complexity" evidence="1">
    <location>
        <begin position="57"/>
        <end position="72"/>
    </location>
</feature>
<evidence type="ECO:0000313" key="3">
    <source>
        <dbReference type="Proteomes" id="UP001213000"/>
    </source>
</evidence>
<name>A0AAD5VIZ3_9AGAR</name>
<keyword evidence="3" id="KW-1185">Reference proteome</keyword>
<dbReference type="Proteomes" id="UP001213000">
    <property type="component" value="Unassembled WGS sequence"/>
</dbReference>
<gene>
    <name evidence="2" type="ORF">NP233_g10221</name>
</gene>
<accession>A0AAD5VIZ3</accession>
<sequence>MYGTSFALDGIHGWGALPANDPETVEADYRTEPDELERARVVQDFADASEDTHDTTDTSTTGTTFGPRTTPSHVPCDPPNCPLTPAKIHILNEGLRNSAVQFDVPLMTIRRAQWALGLRLYNWLVELPDDLSPEEI</sequence>
<protein>
    <submittedName>
        <fullName evidence="2">Uncharacterized protein</fullName>
    </submittedName>
</protein>
<feature type="region of interest" description="Disordered" evidence="1">
    <location>
        <begin position="45"/>
        <end position="75"/>
    </location>
</feature>
<organism evidence="2 3">
    <name type="scientific">Leucocoprinus birnbaumii</name>
    <dbReference type="NCBI Taxonomy" id="56174"/>
    <lineage>
        <taxon>Eukaryota</taxon>
        <taxon>Fungi</taxon>
        <taxon>Dikarya</taxon>
        <taxon>Basidiomycota</taxon>
        <taxon>Agaricomycotina</taxon>
        <taxon>Agaricomycetes</taxon>
        <taxon>Agaricomycetidae</taxon>
        <taxon>Agaricales</taxon>
        <taxon>Agaricineae</taxon>
        <taxon>Agaricaceae</taxon>
        <taxon>Leucocoprinus</taxon>
    </lineage>
</organism>